<dbReference type="Pfam" id="PF01248">
    <property type="entry name" value="Ribosomal_L7Ae"/>
    <property type="match status" value="1"/>
</dbReference>
<dbReference type="InterPro" id="IPR042848">
    <property type="entry name" value="Rpp38"/>
</dbReference>
<dbReference type="GO" id="GO:0001682">
    <property type="term" value="P:tRNA 5'-leader removal"/>
    <property type="evidence" value="ECO:0007669"/>
    <property type="project" value="InterPro"/>
</dbReference>
<proteinExistence type="predicted"/>
<protein>
    <recommendedName>
        <fullName evidence="2">Ribosomal protein eL8/eL30/eS12/Gadd45 domain-containing protein</fullName>
    </recommendedName>
</protein>
<feature type="domain" description="Ribosomal protein eL8/eL30/eS12/Gadd45" evidence="2">
    <location>
        <begin position="103"/>
        <end position="155"/>
    </location>
</feature>
<name>A0A1B6DDD3_9HEMI</name>
<dbReference type="GO" id="GO:0004526">
    <property type="term" value="F:ribonuclease P activity"/>
    <property type="evidence" value="ECO:0007669"/>
    <property type="project" value="TreeGrafter"/>
</dbReference>
<dbReference type="GO" id="GO:0001650">
    <property type="term" value="C:fibrillar center"/>
    <property type="evidence" value="ECO:0007669"/>
    <property type="project" value="TreeGrafter"/>
</dbReference>
<accession>A0A1B6DDD3</accession>
<feature type="compositionally biased region" description="Acidic residues" evidence="1">
    <location>
        <begin position="295"/>
        <end position="305"/>
    </location>
</feature>
<dbReference type="SUPFAM" id="SSF55315">
    <property type="entry name" value="L30e-like"/>
    <property type="match status" value="1"/>
</dbReference>
<dbReference type="PANTHER" id="PTHR46948:SF1">
    <property type="entry name" value="RIBONUCLEASE P PROTEIN SUBUNIT P38"/>
    <property type="match status" value="1"/>
</dbReference>
<evidence type="ECO:0000259" key="2">
    <source>
        <dbReference type="Pfam" id="PF01248"/>
    </source>
</evidence>
<dbReference type="AlphaFoldDB" id="A0A1B6DDD3"/>
<feature type="region of interest" description="Disordered" evidence="1">
    <location>
        <begin position="269"/>
        <end position="305"/>
    </location>
</feature>
<dbReference type="InterPro" id="IPR004038">
    <property type="entry name" value="Ribosomal_eL8/eL30/eS12/Gad45"/>
</dbReference>
<gene>
    <name evidence="4" type="ORF">g.8595</name>
    <name evidence="3" type="ORF">g.8597</name>
</gene>
<dbReference type="GO" id="GO:0000172">
    <property type="term" value="C:ribonuclease MRP complex"/>
    <property type="evidence" value="ECO:0007669"/>
    <property type="project" value="InterPro"/>
</dbReference>
<dbReference type="EMBL" id="GEDC01013610">
    <property type="protein sequence ID" value="JAS23688.1"/>
    <property type="molecule type" value="Transcribed_RNA"/>
</dbReference>
<reference evidence="4" key="1">
    <citation type="submission" date="2015-12" db="EMBL/GenBank/DDBJ databases">
        <title>De novo transcriptome assembly of four potential Pierce s Disease insect vectors from Arizona vineyards.</title>
        <authorList>
            <person name="Tassone E.E."/>
        </authorList>
    </citation>
    <scope>NUCLEOTIDE SEQUENCE</scope>
</reference>
<dbReference type="PANTHER" id="PTHR46948">
    <property type="entry name" value="RIBONUCLEASE P PROTEIN SUBUNIT P38"/>
    <property type="match status" value="1"/>
</dbReference>
<dbReference type="InterPro" id="IPR029064">
    <property type="entry name" value="Ribosomal_eL30-like_sf"/>
</dbReference>
<feature type="compositionally biased region" description="Basic and acidic residues" evidence="1">
    <location>
        <begin position="270"/>
        <end position="294"/>
    </location>
</feature>
<dbReference type="GO" id="GO:0005655">
    <property type="term" value="C:nucleolar ribonuclease P complex"/>
    <property type="evidence" value="ECO:0007669"/>
    <property type="project" value="InterPro"/>
</dbReference>
<evidence type="ECO:0000313" key="4">
    <source>
        <dbReference type="EMBL" id="JAS23688.1"/>
    </source>
</evidence>
<dbReference type="GO" id="GO:0033204">
    <property type="term" value="F:ribonuclease P RNA binding"/>
    <property type="evidence" value="ECO:0007669"/>
    <property type="project" value="TreeGrafter"/>
</dbReference>
<evidence type="ECO:0000256" key="1">
    <source>
        <dbReference type="SAM" id="MobiDB-lite"/>
    </source>
</evidence>
<dbReference type="Gene3D" id="3.30.1330.30">
    <property type="match status" value="1"/>
</dbReference>
<organism evidence="4">
    <name type="scientific">Clastoptera arizonana</name>
    <name type="common">Arizona spittle bug</name>
    <dbReference type="NCBI Taxonomy" id="38151"/>
    <lineage>
        <taxon>Eukaryota</taxon>
        <taxon>Metazoa</taxon>
        <taxon>Ecdysozoa</taxon>
        <taxon>Arthropoda</taxon>
        <taxon>Hexapoda</taxon>
        <taxon>Insecta</taxon>
        <taxon>Pterygota</taxon>
        <taxon>Neoptera</taxon>
        <taxon>Paraneoptera</taxon>
        <taxon>Hemiptera</taxon>
        <taxon>Auchenorrhyncha</taxon>
        <taxon>Cercopoidea</taxon>
        <taxon>Clastopteridae</taxon>
        <taxon>Clastoptera</taxon>
    </lineage>
</organism>
<evidence type="ECO:0000313" key="3">
    <source>
        <dbReference type="EMBL" id="JAS06065.1"/>
    </source>
</evidence>
<dbReference type="EMBL" id="GEDC01031233">
    <property type="protein sequence ID" value="JAS06065.1"/>
    <property type="molecule type" value="Transcribed_RNA"/>
</dbReference>
<sequence>MSKKASKLSDEDMKQSLGSIKKKKVKMFRNSLAFPYNLVWPEVDLEECEALFNILEKLLPEAKINCPKLKWKKIIKLSKEDRKKMYENEKGDQTKNYYYRSLIIPGYSAVMRGLEKDEISCCLLAKEVEPQILLKNMVMLAQNKQVPVVIIPSLKDVLKKTLSFSAMSLGIKNTVEGDSNCLLHPIIKLVQNMNEKFSRTEKQYQQTSSPKKIESTRVHAITRTECKTNYHLQISSPRGPRVFIPPRIPSTDCDVSTDNIKNSLLYIPISKDDSDSDKPNPKENKTSKFHKFAEESDNDDDIASDEELFKIDTNPDNSMQEMSEELKLKPKQLIKRKAEKELNIGYIPTKIKVTKSNLSKLKKKNKT</sequence>